<proteinExistence type="inferred from homology"/>
<accession>A0A1R0Z081</accession>
<evidence type="ECO:0000313" key="12">
    <source>
        <dbReference type="Proteomes" id="UP000187158"/>
    </source>
</evidence>
<keyword evidence="2 7" id="KW-0813">Transport</keyword>
<dbReference type="PROSITE" id="PS50928">
    <property type="entry name" value="ABC_TM1"/>
    <property type="match status" value="1"/>
</dbReference>
<keyword evidence="12" id="KW-1185">Reference proteome</keyword>
<dbReference type="EMBL" id="MPTO01000009">
    <property type="protein sequence ID" value="OME20769.1"/>
    <property type="molecule type" value="Genomic_DNA"/>
</dbReference>
<sequence>MFCTGLPILEFGYREEEADVAVQSNVAGIAKPQTTKGKSSLFRQSMRRLLKNKLAVSGFVVVIFMFALCFIGPLFSPYTDNKINMAMMNKAPNMKHWLGTDALGRDILTRVMQAGRISLTVGLASMVLSVFIGALLGAIAGYYRGIADQIIMRIADLLLTVPSLPLLFIFGALLSEWKIPTDYRMYIVMLMLSIVSWPGMARMVRGQMLSLREREFMQAAVVLGLRDRRKLFNHLLPNIVPLLIVMATLNIGGAILSESVLSFFGLGVMPPTPTWGNMIDAANNMIDFQDRPWLWIPPGLSIFATVIAINIFGDGLRDVLDPKQKR</sequence>
<evidence type="ECO:0000256" key="4">
    <source>
        <dbReference type="ARBA" id="ARBA00022692"/>
    </source>
</evidence>
<feature type="transmembrane region" description="Helical" evidence="7">
    <location>
        <begin position="186"/>
        <end position="204"/>
    </location>
</feature>
<keyword evidence="4 7" id="KW-0812">Transmembrane</keyword>
<dbReference type="InterPro" id="IPR035906">
    <property type="entry name" value="MetI-like_sf"/>
</dbReference>
<organism evidence="10 14">
    <name type="scientific">Paenibacillus odorifer</name>
    <dbReference type="NCBI Taxonomy" id="189426"/>
    <lineage>
        <taxon>Bacteria</taxon>
        <taxon>Bacillati</taxon>
        <taxon>Bacillota</taxon>
        <taxon>Bacilli</taxon>
        <taxon>Bacillales</taxon>
        <taxon>Paenibacillaceae</taxon>
        <taxon>Paenibacillus</taxon>
    </lineage>
</organism>
<dbReference type="EMBL" id="MKQP01000068">
    <property type="protein sequence ID" value="OMD21970.1"/>
    <property type="molecule type" value="Genomic_DNA"/>
</dbReference>
<dbReference type="GO" id="GO:0055085">
    <property type="term" value="P:transmembrane transport"/>
    <property type="evidence" value="ECO:0007669"/>
    <property type="project" value="InterPro"/>
</dbReference>
<evidence type="ECO:0000313" key="11">
    <source>
        <dbReference type="EMBL" id="OME20769.1"/>
    </source>
</evidence>
<feature type="transmembrane region" description="Helical" evidence="7">
    <location>
        <begin position="54"/>
        <end position="75"/>
    </location>
</feature>
<dbReference type="eggNOG" id="COG1173">
    <property type="taxonomic scope" value="Bacteria"/>
</dbReference>
<name>A0A1R0Z081_9BACL</name>
<feature type="transmembrane region" description="Helical" evidence="7">
    <location>
        <begin position="154"/>
        <end position="174"/>
    </location>
</feature>
<dbReference type="InterPro" id="IPR050366">
    <property type="entry name" value="BP-dependent_transpt_permease"/>
</dbReference>
<evidence type="ECO:0000313" key="14">
    <source>
        <dbReference type="Proteomes" id="UP000187465"/>
    </source>
</evidence>
<dbReference type="SUPFAM" id="SSF161098">
    <property type="entry name" value="MetI-like"/>
    <property type="match status" value="1"/>
</dbReference>
<evidence type="ECO:0000313" key="9">
    <source>
        <dbReference type="EMBL" id="OMD20643.1"/>
    </source>
</evidence>
<evidence type="ECO:0000256" key="1">
    <source>
        <dbReference type="ARBA" id="ARBA00004651"/>
    </source>
</evidence>
<dbReference type="AlphaFoldDB" id="A0A1R0Z081"/>
<comment type="similarity">
    <text evidence="7">Belongs to the binding-protein-dependent transport system permease family.</text>
</comment>
<dbReference type="CDD" id="cd06261">
    <property type="entry name" value="TM_PBP2"/>
    <property type="match status" value="1"/>
</dbReference>
<dbReference type="GO" id="GO:0005886">
    <property type="term" value="C:plasma membrane"/>
    <property type="evidence" value="ECO:0007669"/>
    <property type="project" value="UniProtKB-SubCell"/>
</dbReference>
<comment type="caution">
    <text evidence="10">The sequence shown here is derived from an EMBL/GenBank/DDBJ whole genome shotgun (WGS) entry which is preliminary data.</text>
</comment>
<dbReference type="Proteomes" id="UP000187158">
    <property type="component" value="Unassembled WGS sequence"/>
</dbReference>
<feature type="transmembrane region" description="Helical" evidence="7">
    <location>
        <begin position="293"/>
        <end position="316"/>
    </location>
</feature>
<evidence type="ECO:0000313" key="10">
    <source>
        <dbReference type="EMBL" id="OMD21970.1"/>
    </source>
</evidence>
<keyword evidence="6 7" id="KW-0472">Membrane</keyword>
<dbReference type="NCBIfam" id="NF045476">
    <property type="entry name" value="Opp4C"/>
    <property type="match status" value="1"/>
</dbReference>
<evidence type="ECO:0000256" key="2">
    <source>
        <dbReference type="ARBA" id="ARBA00022448"/>
    </source>
</evidence>
<evidence type="ECO:0000256" key="6">
    <source>
        <dbReference type="ARBA" id="ARBA00023136"/>
    </source>
</evidence>
<feature type="transmembrane region" description="Helical" evidence="7">
    <location>
        <begin position="117"/>
        <end position="142"/>
    </location>
</feature>
<reference evidence="13 14" key="1">
    <citation type="submission" date="2016-10" db="EMBL/GenBank/DDBJ databases">
        <title>Paenibacillus species isolates.</title>
        <authorList>
            <person name="Beno S.M."/>
        </authorList>
    </citation>
    <scope>NUCLEOTIDE SEQUENCE [LARGE SCALE GENOMIC DNA]</scope>
    <source>
        <strain evidence="9 12">FSL H7-0433</strain>
        <strain evidence="10 14">FSL H7-0604</strain>
        <strain evidence="11 13">FSL H7-0918</strain>
    </source>
</reference>
<dbReference type="STRING" id="189426.PODO_20120"/>
<dbReference type="PANTHER" id="PTHR43386">
    <property type="entry name" value="OLIGOPEPTIDE TRANSPORT SYSTEM PERMEASE PROTEIN APPC"/>
    <property type="match status" value="1"/>
</dbReference>
<dbReference type="Pfam" id="PF12911">
    <property type="entry name" value="OppC_N"/>
    <property type="match status" value="1"/>
</dbReference>
<keyword evidence="5 7" id="KW-1133">Transmembrane helix</keyword>
<dbReference type="PANTHER" id="PTHR43386:SF1">
    <property type="entry name" value="D,D-DIPEPTIDE TRANSPORT SYSTEM PERMEASE PROTEIN DDPC-RELATED"/>
    <property type="match status" value="1"/>
</dbReference>
<dbReference type="InterPro" id="IPR053523">
    <property type="entry name" value="Oligopeptide_permease_AppC"/>
</dbReference>
<dbReference type="InterPro" id="IPR025966">
    <property type="entry name" value="OppC_N"/>
</dbReference>
<keyword evidence="3" id="KW-1003">Cell membrane</keyword>
<dbReference type="EMBL" id="MPVP01000213">
    <property type="protein sequence ID" value="OMD20643.1"/>
    <property type="molecule type" value="Genomic_DNA"/>
</dbReference>
<comment type="subcellular location">
    <subcellularLocation>
        <location evidence="1 7">Cell membrane</location>
        <topology evidence="1 7">Multi-pass membrane protein</topology>
    </subcellularLocation>
</comment>
<evidence type="ECO:0000313" key="13">
    <source>
        <dbReference type="Proteomes" id="UP000187323"/>
    </source>
</evidence>
<evidence type="ECO:0000259" key="8">
    <source>
        <dbReference type="PROSITE" id="PS50928"/>
    </source>
</evidence>
<feature type="transmembrane region" description="Helical" evidence="7">
    <location>
        <begin position="235"/>
        <end position="256"/>
    </location>
</feature>
<protein>
    <submittedName>
        <fullName evidence="10">Peptide ABC transporter permease</fullName>
    </submittedName>
</protein>
<dbReference type="Proteomes" id="UP000187465">
    <property type="component" value="Unassembled WGS sequence"/>
</dbReference>
<evidence type="ECO:0000256" key="5">
    <source>
        <dbReference type="ARBA" id="ARBA00022989"/>
    </source>
</evidence>
<gene>
    <name evidence="10" type="ORF">BJP51_31585</name>
    <name evidence="11" type="ORF">BSK47_10885</name>
    <name evidence="9" type="ORF">BSO21_24230</name>
</gene>
<feature type="domain" description="ABC transmembrane type-1" evidence="8">
    <location>
        <begin position="115"/>
        <end position="313"/>
    </location>
</feature>
<evidence type="ECO:0000256" key="7">
    <source>
        <dbReference type="RuleBase" id="RU363032"/>
    </source>
</evidence>
<dbReference type="Proteomes" id="UP000187323">
    <property type="component" value="Unassembled WGS sequence"/>
</dbReference>
<dbReference type="Gene3D" id="1.10.3720.10">
    <property type="entry name" value="MetI-like"/>
    <property type="match status" value="1"/>
</dbReference>
<dbReference type="Pfam" id="PF00528">
    <property type="entry name" value="BPD_transp_1"/>
    <property type="match status" value="1"/>
</dbReference>
<dbReference type="InterPro" id="IPR000515">
    <property type="entry name" value="MetI-like"/>
</dbReference>
<evidence type="ECO:0000256" key="3">
    <source>
        <dbReference type="ARBA" id="ARBA00022475"/>
    </source>
</evidence>